<dbReference type="Gene3D" id="3.90.1150.10">
    <property type="entry name" value="Aspartate Aminotransferase, domain 1"/>
    <property type="match status" value="1"/>
</dbReference>
<proteinExistence type="inferred from homology"/>
<dbReference type="SUPFAM" id="SSF46785">
    <property type="entry name" value="Winged helix' DNA-binding domain"/>
    <property type="match status" value="1"/>
</dbReference>
<evidence type="ECO:0000313" key="8">
    <source>
        <dbReference type="EMBL" id="RCW69393.1"/>
    </source>
</evidence>
<dbReference type="SUPFAM" id="SSF53383">
    <property type="entry name" value="PLP-dependent transferases"/>
    <property type="match status" value="1"/>
</dbReference>
<comment type="caution">
    <text evidence="8">The sequence shown here is derived from an EMBL/GenBank/DDBJ whole genome shotgun (WGS) entry which is preliminary data.</text>
</comment>
<evidence type="ECO:0000259" key="7">
    <source>
        <dbReference type="PROSITE" id="PS50949"/>
    </source>
</evidence>
<evidence type="ECO:0000256" key="3">
    <source>
        <dbReference type="ARBA" id="ARBA00023015"/>
    </source>
</evidence>
<keyword evidence="9" id="KW-1185">Reference proteome</keyword>
<evidence type="ECO:0000256" key="6">
    <source>
        <dbReference type="SAM" id="MobiDB-lite"/>
    </source>
</evidence>
<evidence type="ECO:0000256" key="1">
    <source>
        <dbReference type="ARBA" id="ARBA00005384"/>
    </source>
</evidence>
<keyword evidence="5" id="KW-0804">Transcription</keyword>
<keyword evidence="4" id="KW-0238">DNA-binding</keyword>
<dbReference type="InterPro" id="IPR051446">
    <property type="entry name" value="HTH_trans_reg/aminotransferase"/>
</dbReference>
<dbReference type="Pfam" id="PF00155">
    <property type="entry name" value="Aminotran_1_2"/>
    <property type="match status" value="1"/>
</dbReference>
<keyword evidence="3" id="KW-0805">Transcription regulation</keyword>
<dbReference type="InterPro" id="IPR036390">
    <property type="entry name" value="WH_DNA-bd_sf"/>
</dbReference>
<dbReference type="InterPro" id="IPR004839">
    <property type="entry name" value="Aminotransferase_I/II_large"/>
</dbReference>
<dbReference type="GO" id="GO:0003700">
    <property type="term" value="F:DNA-binding transcription factor activity"/>
    <property type="evidence" value="ECO:0007669"/>
    <property type="project" value="InterPro"/>
</dbReference>
<evidence type="ECO:0000313" key="9">
    <source>
        <dbReference type="Proteomes" id="UP000252884"/>
    </source>
</evidence>
<dbReference type="SMART" id="SM00345">
    <property type="entry name" value="HTH_GNTR"/>
    <property type="match status" value="1"/>
</dbReference>
<dbReference type="AlphaFoldDB" id="A0A368XN41"/>
<organism evidence="8 9">
    <name type="scientific">Pseudorhodoferax soli</name>
    <dbReference type="NCBI Taxonomy" id="545864"/>
    <lineage>
        <taxon>Bacteria</taxon>
        <taxon>Pseudomonadati</taxon>
        <taxon>Pseudomonadota</taxon>
        <taxon>Betaproteobacteria</taxon>
        <taxon>Burkholderiales</taxon>
        <taxon>Comamonadaceae</taxon>
    </lineage>
</organism>
<dbReference type="PANTHER" id="PTHR46577">
    <property type="entry name" value="HTH-TYPE TRANSCRIPTIONAL REGULATORY PROTEIN GABR"/>
    <property type="match status" value="1"/>
</dbReference>
<dbReference type="Proteomes" id="UP000252884">
    <property type="component" value="Unassembled WGS sequence"/>
</dbReference>
<comment type="similarity">
    <text evidence="1">In the C-terminal section; belongs to the class-I pyridoxal-phosphate-dependent aminotransferase family.</text>
</comment>
<dbReference type="InterPro" id="IPR015421">
    <property type="entry name" value="PyrdxlP-dep_Trfase_major"/>
</dbReference>
<dbReference type="Gene3D" id="3.40.640.10">
    <property type="entry name" value="Type I PLP-dependent aspartate aminotransferase-like (Major domain)"/>
    <property type="match status" value="1"/>
</dbReference>
<dbReference type="EMBL" id="QPJK01000006">
    <property type="protein sequence ID" value="RCW69393.1"/>
    <property type="molecule type" value="Genomic_DNA"/>
</dbReference>
<dbReference type="InterPro" id="IPR015424">
    <property type="entry name" value="PyrdxlP-dep_Trfase"/>
</dbReference>
<dbReference type="GO" id="GO:0030170">
    <property type="term" value="F:pyridoxal phosphate binding"/>
    <property type="evidence" value="ECO:0007669"/>
    <property type="project" value="InterPro"/>
</dbReference>
<dbReference type="PROSITE" id="PS50949">
    <property type="entry name" value="HTH_GNTR"/>
    <property type="match status" value="1"/>
</dbReference>
<name>A0A368XN41_9BURK</name>
<evidence type="ECO:0000256" key="5">
    <source>
        <dbReference type="ARBA" id="ARBA00023163"/>
    </source>
</evidence>
<sequence length="473" mass="50215">MQGNIPNKFASWPDAVRAEGGSLYTAIVKVIEAEVRAGRLKPGEQLPSQRSLADLLKIDFTTVGNAYKLARERGLLQSHKGQGTFVSGERPGTEAGGDVADEQAKDAPTDLSTSWPPNLDIAAMLADEVRQVTHARSFDFLARRSGGVPKLDRTSGQTWLQPRFDTPLEGRLAMAAGTRNALIALLARVVGSGGKLLVESMCWPTVRTLAAVLNIELVPVALDAQGIEPGALDAAAQASGARALYCVPSLQNPTGAVMGLERRQALVEVARRHGITLIEDDAYGGLQSAPPPLLGTLAPDITYSLFGLAKLVAPSLRVCYVVTPDAPATERLAEMLRATMQSAPPLEAALASHLIRKNDMLGTLITRVRTEAAMRQTMAHEALHQHGLTGSAEGLFCWLPLPKSWDASEFAMRLRNEGVLVAQAKAFAVEPSTAPNAVRIATGAVSTTDALAEALQRIAALRAQNPSLLSTIG</sequence>
<dbReference type="GO" id="GO:0003677">
    <property type="term" value="F:DNA binding"/>
    <property type="evidence" value="ECO:0007669"/>
    <property type="project" value="UniProtKB-KW"/>
</dbReference>
<dbReference type="Pfam" id="PF00392">
    <property type="entry name" value="GntR"/>
    <property type="match status" value="1"/>
</dbReference>
<keyword evidence="2" id="KW-0663">Pyridoxal phosphate</keyword>
<gene>
    <name evidence="8" type="ORF">DES41_106267</name>
</gene>
<accession>A0A368XN41</accession>
<dbReference type="RefSeq" id="WP_114469799.1">
    <property type="nucleotide sequence ID" value="NZ_QPJK01000006.1"/>
</dbReference>
<feature type="domain" description="HTH gntR-type" evidence="7">
    <location>
        <begin position="21"/>
        <end position="89"/>
    </location>
</feature>
<dbReference type="OrthoDB" id="9804020at2"/>
<evidence type="ECO:0000256" key="2">
    <source>
        <dbReference type="ARBA" id="ARBA00022898"/>
    </source>
</evidence>
<dbReference type="CDD" id="cd00609">
    <property type="entry name" value="AAT_like"/>
    <property type="match status" value="1"/>
</dbReference>
<evidence type="ECO:0000256" key="4">
    <source>
        <dbReference type="ARBA" id="ARBA00023125"/>
    </source>
</evidence>
<dbReference type="PANTHER" id="PTHR46577:SF1">
    <property type="entry name" value="HTH-TYPE TRANSCRIPTIONAL REGULATORY PROTEIN GABR"/>
    <property type="match status" value="1"/>
</dbReference>
<dbReference type="InterPro" id="IPR036388">
    <property type="entry name" value="WH-like_DNA-bd_sf"/>
</dbReference>
<feature type="region of interest" description="Disordered" evidence="6">
    <location>
        <begin position="80"/>
        <end position="102"/>
    </location>
</feature>
<dbReference type="CDD" id="cd07377">
    <property type="entry name" value="WHTH_GntR"/>
    <property type="match status" value="1"/>
</dbReference>
<dbReference type="InterPro" id="IPR000524">
    <property type="entry name" value="Tscrpt_reg_HTH_GntR"/>
</dbReference>
<dbReference type="Gene3D" id="1.10.10.10">
    <property type="entry name" value="Winged helix-like DNA-binding domain superfamily/Winged helix DNA-binding domain"/>
    <property type="match status" value="1"/>
</dbReference>
<dbReference type="InterPro" id="IPR015422">
    <property type="entry name" value="PyrdxlP-dep_Trfase_small"/>
</dbReference>
<reference evidence="8 9" key="1">
    <citation type="submission" date="2018-07" db="EMBL/GenBank/DDBJ databases">
        <title>Genomic Encyclopedia of Type Strains, Phase IV (KMG-IV): sequencing the most valuable type-strain genomes for metagenomic binning, comparative biology and taxonomic classification.</title>
        <authorList>
            <person name="Goeker M."/>
        </authorList>
    </citation>
    <scope>NUCLEOTIDE SEQUENCE [LARGE SCALE GENOMIC DNA]</scope>
    <source>
        <strain evidence="8 9">DSM 21634</strain>
    </source>
</reference>
<protein>
    <submittedName>
        <fullName evidence="8">GntR family transcriptional regulator</fullName>
    </submittedName>
</protein>